<dbReference type="Gene3D" id="2.40.37.10">
    <property type="entry name" value="Lyase, Ornithine Decarboxylase, Chain A, domain 1"/>
    <property type="match status" value="1"/>
</dbReference>
<feature type="binding site" evidence="5">
    <location>
        <position position="339"/>
    </location>
    <ligand>
        <name>substrate</name>
    </ligand>
</feature>
<feature type="binding site" evidence="5">
    <location>
        <position position="309"/>
    </location>
    <ligand>
        <name>substrate</name>
    </ligand>
</feature>
<evidence type="ECO:0000256" key="6">
    <source>
        <dbReference type="NCBIfam" id="TIGR01048"/>
    </source>
</evidence>
<comment type="similarity">
    <text evidence="5">Belongs to the Orn/Lys/Arg decarboxylase class-II family. LysA subfamily.</text>
</comment>
<dbReference type="Pfam" id="PF02784">
    <property type="entry name" value="Orn_Arg_deC_N"/>
    <property type="match status" value="1"/>
</dbReference>
<dbReference type="NCBIfam" id="TIGR01048">
    <property type="entry name" value="lysA"/>
    <property type="match status" value="1"/>
</dbReference>
<evidence type="ECO:0000256" key="2">
    <source>
        <dbReference type="ARBA" id="ARBA00022793"/>
    </source>
</evidence>
<dbReference type="SUPFAM" id="SSF50621">
    <property type="entry name" value="Alanine racemase C-terminal domain-like"/>
    <property type="match status" value="1"/>
</dbReference>
<dbReference type="EC" id="4.1.1.20" evidence="5 6"/>
<feature type="binding site" evidence="5">
    <location>
        <position position="273"/>
    </location>
    <ligand>
        <name>substrate</name>
    </ligand>
</feature>
<comment type="cofactor">
    <cofactor evidence="1 5 7 8">
        <name>pyridoxal 5'-phosphate</name>
        <dbReference type="ChEBI" id="CHEBI:597326"/>
    </cofactor>
</comment>
<proteinExistence type="inferred from homology"/>
<dbReference type="SUPFAM" id="SSF51419">
    <property type="entry name" value="PLP-binding barrel"/>
    <property type="match status" value="1"/>
</dbReference>
<keyword evidence="2 5" id="KW-0210">Decarboxylase</keyword>
<feature type="binding site" evidence="5">
    <location>
        <position position="367"/>
    </location>
    <ligand>
        <name>pyridoxal 5'-phosphate</name>
        <dbReference type="ChEBI" id="CHEBI:597326"/>
    </ligand>
</feature>
<feature type="modified residue" description="N6-(pyridoxal phosphate)lysine" evidence="5 7">
    <location>
        <position position="58"/>
    </location>
</feature>
<dbReference type="PANTHER" id="PTHR43727:SF2">
    <property type="entry name" value="GROUP IV DECARBOXYLASE"/>
    <property type="match status" value="1"/>
</dbReference>
<feature type="binding site" evidence="5">
    <location>
        <position position="313"/>
    </location>
    <ligand>
        <name>substrate</name>
    </ligand>
</feature>
<dbReference type="Pfam" id="PF00278">
    <property type="entry name" value="Orn_DAP_Arg_deC"/>
    <property type="match status" value="1"/>
</dbReference>
<dbReference type="Gene3D" id="3.20.20.10">
    <property type="entry name" value="Alanine racemase"/>
    <property type="match status" value="1"/>
</dbReference>
<keyword evidence="5" id="KW-0028">Amino-acid biosynthesis</keyword>
<dbReference type="GO" id="GO:0008836">
    <property type="term" value="F:diaminopimelate decarboxylase activity"/>
    <property type="evidence" value="ECO:0007669"/>
    <property type="project" value="UniProtKB-UniRule"/>
</dbReference>
<dbReference type="InterPro" id="IPR029066">
    <property type="entry name" value="PLP-binding_barrel"/>
</dbReference>
<dbReference type="InterPro" id="IPR022643">
    <property type="entry name" value="De-COase2_C"/>
</dbReference>
<feature type="domain" description="Orn/DAP/Arg decarboxylase 2 C-terminal" evidence="9">
    <location>
        <begin position="28"/>
        <end position="365"/>
    </location>
</feature>
<dbReference type="FunFam" id="3.20.20.10:FF:000003">
    <property type="entry name" value="Diaminopimelate decarboxylase"/>
    <property type="match status" value="1"/>
</dbReference>
<evidence type="ECO:0000259" key="10">
    <source>
        <dbReference type="Pfam" id="PF02784"/>
    </source>
</evidence>
<keyword evidence="4 5" id="KW-0456">Lyase</keyword>
<dbReference type="InterPro" id="IPR022644">
    <property type="entry name" value="De-COase2_N"/>
</dbReference>
<comment type="caution">
    <text evidence="11">The sequence shown here is derived from an EMBL/GenBank/DDBJ whole genome shotgun (WGS) entry which is preliminary data.</text>
</comment>
<feature type="binding site" evidence="5">
    <location>
        <begin position="270"/>
        <end position="273"/>
    </location>
    <ligand>
        <name>pyridoxal 5'-phosphate</name>
        <dbReference type="ChEBI" id="CHEBI:597326"/>
    </ligand>
</feature>
<keyword evidence="12" id="KW-1185">Reference proteome</keyword>
<evidence type="ECO:0000313" key="11">
    <source>
        <dbReference type="EMBL" id="TCQ00562.1"/>
    </source>
</evidence>
<dbReference type="InterPro" id="IPR000183">
    <property type="entry name" value="Orn/DAP/Arg_de-COase"/>
</dbReference>
<dbReference type="InterPro" id="IPR009006">
    <property type="entry name" value="Ala_racemase/Decarboxylase_C"/>
</dbReference>
<comment type="subunit">
    <text evidence="5">Homodimer.</text>
</comment>
<dbReference type="PRINTS" id="PR01179">
    <property type="entry name" value="ODADCRBXLASE"/>
</dbReference>
<dbReference type="Proteomes" id="UP000295504">
    <property type="component" value="Unassembled WGS sequence"/>
</dbReference>
<organism evidence="11 12">
    <name type="scientific">Serpentinicella alkaliphila</name>
    <dbReference type="NCBI Taxonomy" id="1734049"/>
    <lineage>
        <taxon>Bacteria</taxon>
        <taxon>Bacillati</taxon>
        <taxon>Bacillota</taxon>
        <taxon>Clostridia</taxon>
        <taxon>Peptostreptococcales</taxon>
        <taxon>Natronincolaceae</taxon>
        <taxon>Serpentinicella</taxon>
    </lineage>
</organism>
<dbReference type="CDD" id="cd06828">
    <property type="entry name" value="PLPDE_III_DapDC"/>
    <property type="match status" value="1"/>
</dbReference>
<name>A0A4R2TER2_9FIRM</name>
<dbReference type="UniPathway" id="UPA00034">
    <property type="reaction ID" value="UER00027"/>
</dbReference>
<evidence type="ECO:0000256" key="1">
    <source>
        <dbReference type="ARBA" id="ARBA00001933"/>
    </source>
</evidence>
<dbReference type="InterPro" id="IPR002986">
    <property type="entry name" value="DAP_deCOOHase_LysA"/>
</dbReference>
<dbReference type="EMBL" id="SLYC01000029">
    <property type="protein sequence ID" value="TCQ00562.1"/>
    <property type="molecule type" value="Genomic_DNA"/>
</dbReference>
<keyword evidence="3 5" id="KW-0663">Pyridoxal phosphate</keyword>
<protein>
    <recommendedName>
        <fullName evidence="5 6">Diaminopimelate decarboxylase</fullName>
        <shortName evidence="5">DAP decarboxylase</shortName>
        <shortName evidence="5">DAPDC</shortName>
        <ecNumber evidence="5 6">4.1.1.20</ecNumber>
    </recommendedName>
</protein>
<evidence type="ECO:0000256" key="3">
    <source>
        <dbReference type="ARBA" id="ARBA00022898"/>
    </source>
</evidence>
<dbReference type="AlphaFoldDB" id="A0A4R2TER2"/>
<dbReference type="PANTHER" id="PTHR43727">
    <property type="entry name" value="DIAMINOPIMELATE DECARBOXYLASE"/>
    <property type="match status" value="1"/>
</dbReference>
<feature type="binding site" evidence="5">
    <location>
        <position position="235"/>
    </location>
    <ligand>
        <name>pyridoxal 5'-phosphate</name>
        <dbReference type="ChEBI" id="CHEBI:597326"/>
    </ligand>
</feature>
<evidence type="ECO:0000256" key="7">
    <source>
        <dbReference type="PIRSR" id="PIRSR600183-50"/>
    </source>
</evidence>
<evidence type="ECO:0000256" key="8">
    <source>
        <dbReference type="RuleBase" id="RU003738"/>
    </source>
</evidence>
<comment type="function">
    <text evidence="5">Specifically catalyzes the decarboxylation of meso-diaminopimelate (meso-DAP) to L-lysine.</text>
</comment>
<accession>A0A4R2TER2</accession>
<evidence type="ECO:0000256" key="4">
    <source>
        <dbReference type="ARBA" id="ARBA00023239"/>
    </source>
</evidence>
<feature type="binding site" evidence="5">
    <location>
        <position position="367"/>
    </location>
    <ligand>
        <name>substrate</name>
    </ligand>
</feature>
<reference evidence="11 12" key="1">
    <citation type="submission" date="2019-03" db="EMBL/GenBank/DDBJ databases">
        <title>Genomic Encyclopedia of Type Strains, Phase IV (KMG-IV): sequencing the most valuable type-strain genomes for metagenomic binning, comparative biology and taxonomic classification.</title>
        <authorList>
            <person name="Goeker M."/>
        </authorList>
    </citation>
    <scope>NUCLEOTIDE SEQUENCE [LARGE SCALE GENOMIC DNA]</scope>
    <source>
        <strain evidence="11 12">DSM 100013</strain>
    </source>
</reference>
<gene>
    <name evidence="5" type="primary">lysA</name>
    <name evidence="11" type="ORF">EDD79_10299</name>
</gene>
<comment type="catalytic activity">
    <reaction evidence="5 8">
        <text>meso-2,6-diaminopimelate + H(+) = L-lysine + CO2</text>
        <dbReference type="Rhea" id="RHEA:15101"/>
        <dbReference type="ChEBI" id="CHEBI:15378"/>
        <dbReference type="ChEBI" id="CHEBI:16526"/>
        <dbReference type="ChEBI" id="CHEBI:32551"/>
        <dbReference type="ChEBI" id="CHEBI:57791"/>
        <dbReference type="EC" id="4.1.1.20"/>
    </reaction>
</comment>
<keyword evidence="5 8" id="KW-0457">Lysine biosynthesis</keyword>
<dbReference type="GO" id="GO:0009089">
    <property type="term" value="P:lysine biosynthetic process via diaminopimelate"/>
    <property type="evidence" value="ECO:0007669"/>
    <property type="project" value="UniProtKB-UniRule"/>
</dbReference>
<feature type="domain" description="Orn/DAP/Arg decarboxylase 2 N-terminal" evidence="10">
    <location>
        <begin position="33"/>
        <end position="276"/>
    </location>
</feature>
<dbReference type="HAMAP" id="MF_02120">
    <property type="entry name" value="LysA"/>
    <property type="match status" value="1"/>
</dbReference>
<dbReference type="GO" id="GO:0030170">
    <property type="term" value="F:pyridoxal phosphate binding"/>
    <property type="evidence" value="ECO:0007669"/>
    <property type="project" value="UniProtKB-UniRule"/>
</dbReference>
<comment type="pathway">
    <text evidence="5 8">Amino-acid biosynthesis; L-lysine biosynthesis via DAP pathway; L-lysine from DL-2,6-diaminopimelate: step 1/1.</text>
</comment>
<evidence type="ECO:0000259" key="9">
    <source>
        <dbReference type="Pfam" id="PF00278"/>
    </source>
</evidence>
<dbReference type="PRINTS" id="PR01181">
    <property type="entry name" value="DAPDCRBXLASE"/>
</dbReference>
<feature type="active site" description="Proton donor" evidence="7">
    <location>
        <position position="338"/>
    </location>
</feature>
<evidence type="ECO:0000313" key="12">
    <source>
        <dbReference type="Proteomes" id="UP000295504"/>
    </source>
</evidence>
<evidence type="ECO:0000256" key="5">
    <source>
        <dbReference type="HAMAP-Rule" id="MF_02120"/>
    </source>
</evidence>
<sequence length="411" mass="46810">MIQYKNKELHLDNISVGQLSKDKATPFYLYSFDQIKKNVKMVQEVFEGVNYHISFATKSNNNLYLLEELKNMNIGVDIVSKGEFEAAKLVGFHNDEVIVNGNGKTLEFLSELVDFQPKAINIDSKEEIERLEQIVNTRQKEVSVAIRINPDVDPVTHPYISTGLKKNKFGIDMDSAKGIIEKYNSHPYIKIKGLHLHIGSQLLSVSPYEDAYQKTHEFMLSLKEHGLEFVNIGGGWGIDYEKNGNSFPLDEYKDRVIPILKNINLEIILELGRFIIGNAGVLVSKVEYVKETPYKTFVVTDASMASLIRPSLYNGYHHMYPQFEGDNTEKVDVVGPLCETGDRLAEDRDLSIPNHDDLLVICDAGAYGYSMSSNYNFSFRPAEYLLKDGEIKEIRPREDINDLVKYYKVNK</sequence>